<feature type="region of interest" description="Disordered" evidence="1">
    <location>
        <begin position="328"/>
        <end position="394"/>
    </location>
</feature>
<organism evidence="3 4">
    <name type="scientific">Lentinula lateritia</name>
    <dbReference type="NCBI Taxonomy" id="40482"/>
    <lineage>
        <taxon>Eukaryota</taxon>
        <taxon>Fungi</taxon>
        <taxon>Dikarya</taxon>
        <taxon>Basidiomycota</taxon>
        <taxon>Agaricomycotina</taxon>
        <taxon>Agaricomycetes</taxon>
        <taxon>Agaricomycetidae</taxon>
        <taxon>Agaricales</taxon>
        <taxon>Marasmiineae</taxon>
        <taxon>Omphalotaceae</taxon>
        <taxon>Lentinula</taxon>
    </lineage>
</organism>
<evidence type="ECO:0000313" key="3">
    <source>
        <dbReference type="EMBL" id="KAJ4474624.1"/>
    </source>
</evidence>
<name>A0A9W9A7J1_9AGAR</name>
<reference evidence="3" key="2">
    <citation type="journal article" date="2023" name="Proc. Natl. Acad. Sci. U.S.A.">
        <title>A global phylogenomic analysis of the shiitake genus Lentinula.</title>
        <authorList>
            <person name="Sierra-Patev S."/>
            <person name="Min B."/>
            <person name="Naranjo-Ortiz M."/>
            <person name="Looney B."/>
            <person name="Konkel Z."/>
            <person name="Slot J.C."/>
            <person name="Sakamoto Y."/>
            <person name="Steenwyk J.L."/>
            <person name="Rokas A."/>
            <person name="Carro J."/>
            <person name="Camarero S."/>
            <person name="Ferreira P."/>
            <person name="Molpeceres G."/>
            <person name="Ruiz-Duenas F.J."/>
            <person name="Serrano A."/>
            <person name="Henrissat B."/>
            <person name="Drula E."/>
            <person name="Hughes K.W."/>
            <person name="Mata J.L."/>
            <person name="Ishikawa N.K."/>
            <person name="Vargas-Isla R."/>
            <person name="Ushijima S."/>
            <person name="Smith C.A."/>
            <person name="Donoghue J."/>
            <person name="Ahrendt S."/>
            <person name="Andreopoulos W."/>
            <person name="He G."/>
            <person name="LaButti K."/>
            <person name="Lipzen A."/>
            <person name="Ng V."/>
            <person name="Riley R."/>
            <person name="Sandor L."/>
            <person name="Barry K."/>
            <person name="Martinez A.T."/>
            <person name="Xiao Y."/>
            <person name="Gibbons J.G."/>
            <person name="Terashima K."/>
            <person name="Grigoriev I.V."/>
            <person name="Hibbett D."/>
        </authorList>
    </citation>
    <scope>NUCLEOTIDE SEQUENCE</scope>
    <source>
        <strain evidence="3">Sp2 HRB7682 ss15</strain>
    </source>
</reference>
<evidence type="ECO:0000313" key="4">
    <source>
        <dbReference type="Proteomes" id="UP001150238"/>
    </source>
</evidence>
<evidence type="ECO:0000256" key="2">
    <source>
        <dbReference type="SAM" id="Phobius"/>
    </source>
</evidence>
<protein>
    <submittedName>
        <fullName evidence="3">Uncharacterized protein</fullName>
    </submittedName>
</protein>
<accession>A0A9W9A7J1</accession>
<feature type="transmembrane region" description="Helical" evidence="2">
    <location>
        <begin position="171"/>
        <end position="193"/>
    </location>
</feature>
<reference evidence="3" key="1">
    <citation type="submission" date="2022-08" db="EMBL/GenBank/DDBJ databases">
        <authorList>
            <consortium name="DOE Joint Genome Institute"/>
            <person name="Min B."/>
            <person name="Riley R."/>
            <person name="Sierra-Patev S."/>
            <person name="Naranjo-Ortiz M."/>
            <person name="Looney B."/>
            <person name="Konkel Z."/>
            <person name="Slot J.C."/>
            <person name="Sakamoto Y."/>
            <person name="Steenwyk J.L."/>
            <person name="Rokas A."/>
            <person name="Carro J."/>
            <person name="Camarero S."/>
            <person name="Ferreira P."/>
            <person name="Molpeceres G."/>
            <person name="Ruiz-Duenas F.J."/>
            <person name="Serrano A."/>
            <person name="Henrissat B."/>
            <person name="Drula E."/>
            <person name="Hughes K.W."/>
            <person name="Mata J.L."/>
            <person name="Ishikawa N.K."/>
            <person name="Vargas-Isla R."/>
            <person name="Ushijima S."/>
            <person name="Smith C.A."/>
            <person name="Ahrendt S."/>
            <person name="Andreopoulos W."/>
            <person name="He G."/>
            <person name="Labutti K."/>
            <person name="Lipzen A."/>
            <person name="Ng V."/>
            <person name="Sandor L."/>
            <person name="Barry K."/>
            <person name="Martinez A.T."/>
            <person name="Xiao Y."/>
            <person name="Gibbons J.G."/>
            <person name="Terashima K."/>
            <person name="Hibbett D.S."/>
            <person name="Grigoriev I.V."/>
        </authorList>
    </citation>
    <scope>NUCLEOTIDE SEQUENCE</scope>
    <source>
        <strain evidence="3">Sp2 HRB7682 ss15</strain>
    </source>
</reference>
<feature type="region of interest" description="Disordered" evidence="1">
    <location>
        <begin position="204"/>
        <end position="223"/>
    </location>
</feature>
<keyword evidence="2" id="KW-0812">Transmembrane</keyword>
<sequence>MANFNSRTSRRFLILSACNLVLVSLSFALELTLPFGLPTLSFPIGLPPPSLPTSLPPIDSASTFVPDASSTPTVVQATSAAQPHKTTTSRIIIFSSSSSPIPSSSRSSSSRSLPSPITTSITTSASFSFFSSLSSVSSSSSSPSYCTTVTGTSSFPTSSNYSSNSNLHKGAIVGGVVGGGAAVIIIVIAIVVYSSKRRPGKQFSRVFHGDRNSGPNEPRVSEGGGIGGHITAAGTWVQVDTQFRSSDVITPYSLKYQPTTPTTPTTLTTHSSLRPNSHSASLVHPEIAARFVKGFDSISHGSCGGTSTAGSMTSPTGVSYRRYTSDRAYSVDAETSSPSREELDVGEQEHVSEEIPPTYESLVPETGGPGIRNKRSGNVMRGGSRSEGGVGGNE</sequence>
<keyword evidence="2" id="KW-0472">Membrane</keyword>
<gene>
    <name evidence="3" type="ORF">C8J55DRAFT_562450</name>
</gene>
<dbReference type="AlphaFoldDB" id="A0A9W9A7J1"/>
<proteinExistence type="predicted"/>
<comment type="caution">
    <text evidence="3">The sequence shown here is derived from an EMBL/GenBank/DDBJ whole genome shotgun (WGS) entry which is preliminary data.</text>
</comment>
<evidence type="ECO:0000256" key="1">
    <source>
        <dbReference type="SAM" id="MobiDB-lite"/>
    </source>
</evidence>
<feature type="compositionally biased region" description="Gly residues" evidence="1">
    <location>
        <begin position="385"/>
        <end position="394"/>
    </location>
</feature>
<keyword evidence="2" id="KW-1133">Transmembrane helix</keyword>
<dbReference type="Proteomes" id="UP001150238">
    <property type="component" value="Unassembled WGS sequence"/>
</dbReference>
<dbReference type="EMBL" id="JANVFS010000023">
    <property type="protein sequence ID" value="KAJ4474624.1"/>
    <property type="molecule type" value="Genomic_DNA"/>
</dbReference>
<feature type="compositionally biased region" description="Basic and acidic residues" evidence="1">
    <location>
        <begin position="339"/>
        <end position="353"/>
    </location>
</feature>